<reference evidence="2 3" key="1">
    <citation type="journal article" date="2022" name="Allergy">
        <title>Genome assembly and annotation of Periplaneta americana reveal a comprehensive cockroach allergen profile.</title>
        <authorList>
            <person name="Wang L."/>
            <person name="Xiong Q."/>
            <person name="Saelim N."/>
            <person name="Wang L."/>
            <person name="Nong W."/>
            <person name="Wan A.T."/>
            <person name="Shi M."/>
            <person name="Liu X."/>
            <person name="Cao Q."/>
            <person name="Hui J.H.L."/>
            <person name="Sookrung N."/>
            <person name="Leung T.F."/>
            <person name="Tungtrongchitr A."/>
            <person name="Tsui S.K.W."/>
        </authorList>
    </citation>
    <scope>NUCLEOTIDE SEQUENCE [LARGE SCALE GENOMIC DNA]</scope>
    <source>
        <strain evidence="2">PWHHKU_190912</strain>
    </source>
</reference>
<gene>
    <name evidence="2" type="ORF">ANN_03253</name>
</gene>
<dbReference type="Proteomes" id="UP001148838">
    <property type="component" value="Unassembled WGS sequence"/>
</dbReference>
<dbReference type="InterPro" id="IPR038717">
    <property type="entry name" value="Tc1-like_DDE_dom"/>
</dbReference>
<accession>A0ABQ8TYG6</accession>
<comment type="caution">
    <text evidence="2">The sequence shown here is derived from an EMBL/GenBank/DDBJ whole genome shotgun (WGS) entry which is preliminary data.</text>
</comment>
<sequence length="144" mass="16541">MILCVWRCRGEHLIEPNILEIDRFGGGSIMVWANISLETKTALTVVPDWLNAIGYVENILQHILPVMECMDAGFVLMHDNVRAHIVTVSMNFLNEHEIPVMDWPAISPDSNLIEHVWDMLERRVCGRYRSLQKLKRACKDNKSG</sequence>
<dbReference type="EMBL" id="JAJSOF020000001">
    <property type="protein sequence ID" value="KAJ4451781.1"/>
    <property type="molecule type" value="Genomic_DNA"/>
</dbReference>
<evidence type="ECO:0000259" key="1">
    <source>
        <dbReference type="Pfam" id="PF13358"/>
    </source>
</evidence>
<organism evidence="2 3">
    <name type="scientific">Periplaneta americana</name>
    <name type="common">American cockroach</name>
    <name type="synonym">Blatta americana</name>
    <dbReference type="NCBI Taxonomy" id="6978"/>
    <lineage>
        <taxon>Eukaryota</taxon>
        <taxon>Metazoa</taxon>
        <taxon>Ecdysozoa</taxon>
        <taxon>Arthropoda</taxon>
        <taxon>Hexapoda</taxon>
        <taxon>Insecta</taxon>
        <taxon>Pterygota</taxon>
        <taxon>Neoptera</taxon>
        <taxon>Polyneoptera</taxon>
        <taxon>Dictyoptera</taxon>
        <taxon>Blattodea</taxon>
        <taxon>Blattoidea</taxon>
        <taxon>Blattidae</taxon>
        <taxon>Blattinae</taxon>
        <taxon>Periplaneta</taxon>
    </lineage>
</organism>
<keyword evidence="3" id="KW-1185">Reference proteome</keyword>
<evidence type="ECO:0000313" key="2">
    <source>
        <dbReference type="EMBL" id="KAJ4451781.1"/>
    </source>
</evidence>
<name>A0ABQ8TYG6_PERAM</name>
<evidence type="ECO:0000313" key="3">
    <source>
        <dbReference type="Proteomes" id="UP001148838"/>
    </source>
</evidence>
<dbReference type="Pfam" id="PF13358">
    <property type="entry name" value="DDE_3"/>
    <property type="match status" value="1"/>
</dbReference>
<dbReference type="InterPro" id="IPR036397">
    <property type="entry name" value="RNaseH_sf"/>
</dbReference>
<proteinExistence type="predicted"/>
<protein>
    <recommendedName>
        <fullName evidence="1">Tc1-like transposase DDE domain-containing protein</fullName>
    </recommendedName>
</protein>
<feature type="domain" description="Tc1-like transposase DDE" evidence="1">
    <location>
        <begin position="28"/>
        <end position="132"/>
    </location>
</feature>
<dbReference type="Gene3D" id="3.30.420.10">
    <property type="entry name" value="Ribonuclease H-like superfamily/Ribonuclease H"/>
    <property type="match status" value="1"/>
</dbReference>